<dbReference type="EC" id="5.6.2.4" evidence="9"/>
<dbReference type="PANTHER" id="PTHR47835:SF3">
    <property type="entry name" value="HELICASE FOR MEIOSIS 1"/>
    <property type="match status" value="1"/>
</dbReference>
<evidence type="ECO:0000256" key="3">
    <source>
        <dbReference type="ARBA" id="ARBA00022801"/>
    </source>
</evidence>
<reference evidence="14" key="1">
    <citation type="submission" date="2021-02" db="EMBL/GenBank/DDBJ databases">
        <title>Psilocybe cubensis genome.</title>
        <authorList>
            <person name="Mckernan K.J."/>
            <person name="Crawford S."/>
            <person name="Trippe A."/>
            <person name="Kane L.T."/>
            <person name="Mclaughlin S."/>
        </authorList>
    </citation>
    <scope>NUCLEOTIDE SEQUENCE [LARGE SCALE GENOMIC DNA]</scope>
    <source>
        <strain evidence="14">MGC-MH-2018</strain>
    </source>
</reference>
<dbReference type="SMART" id="SM00973">
    <property type="entry name" value="Sec63"/>
    <property type="match status" value="1"/>
</dbReference>
<evidence type="ECO:0000256" key="4">
    <source>
        <dbReference type="ARBA" id="ARBA00022806"/>
    </source>
</evidence>
<dbReference type="InterPro" id="IPR052247">
    <property type="entry name" value="Meiotic_Crossover_Helicase"/>
</dbReference>
<dbReference type="InterPro" id="IPR057842">
    <property type="entry name" value="WH_MER3"/>
</dbReference>
<dbReference type="GO" id="GO:0005524">
    <property type="term" value="F:ATP binding"/>
    <property type="evidence" value="ECO:0007669"/>
    <property type="project" value="UniProtKB-KW"/>
</dbReference>
<feature type="region of interest" description="Disordered" evidence="11">
    <location>
        <begin position="847"/>
        <end position="895"/>
    </location>
</feature>
<dbReference type="InterPro" id="IPR001650">
    <property type="entry name" value="Helicase_C-like"/>
</dbReference>
<dbReference type="InterPro" id="IPR004179">
    <property type="entry name" value="Sec63-dom"/>
</dbReference>
<comment type="similarity">
    <text evidence="1">Belongs to the helicase family. SKI2 subfamily.</text>
</comment>
<keyword evidence="2" id="KW-0547">Nucleotide-binding</keyword>
<dbReference type="Gene3D" id="1.10.3380.10">
    <property type="entry name" value="Sec63 N-terminal domain-like domain"/>
    <property type="match status" value="1"/>
</dbReference>
<evidence type="ECO:0000256" key="10">
    <source>
        <dbReference type="ARBA" id="ARBA00048988"/>
    </source>
</evidence>
<evidence type="ECO:0000256" key="1">
    <source>
        <dbReference type="ARBA" id="ARBA00010140"/>
    </source>
</evidence>
<dbReference type="FunFam" id="1.10.10.10:FF:000012">
    <property type="entry name" value="U5 small nuclear ribonucleoprotein helicase"/>
    <property type="match status" value="1"/>
</dbReference>
<comment type="catalytic activity">
    <reaction evidence="8">
        <text>Couples ATP hydrolysis with the unwinding of duplex DNA by translocating in the 3'-5' direction.</text>
        <dbReference type="EC" id="5.6.2.4"/>
    </reaction>
</comment>
<evidence type="ECO:0000256" key="11">
    <source>
        <dbReference type="SAM" id="MobiDB-lite"/>
    </source>
</evidence>
<feature type="region of interest" description="Disordered" evidence="11">
    <location>
        <begin position="755"/>
        <end position="820"/>
    </location>
</feature>
<dbReference type="Pfam" id="PF00271">
    <property type="entry name" value="Helicase_C"/>
    <property type="match status" value="1"/>
</dbReference>
<proteinExistence type="inferred from homology"/>
<sequence length="1057" mass="118949">MKLRGSSVRFILVSATVPNISDVAHWIGEDSESQGPAQVFEFGDNFRPCRLTKHVVGIPRRNGWNDFQFGKALDSKLFAVLQQFSTGKPILVFCSTRKGVFETAEKLMKDYGDCEQKKLPVPWSHPSRIDHLFQDKRLNGQSFHLNLASFGIGVHHAGITMDDRRTTEQLFMRRILRILIATSTLAVGVNLPAHMVVIKGVRLYQNNISKEYSDLDIMQMLGRAKRMVLSSDNDGIALILCESELEQKYNALVQGKTVLESSLHVNLAEHINSEIGLGTITDIESAKIWLRGSFLYQRMHKNPKFYQVGSDGQIKPQQQGVEEIIMESVDLLRQTKLITHIEYGADAGKLVSTQYGEIMSKYYIRRATMEIILALPDRASLRDILEPICGADEFQDVKLRNSEKRDPEIRFPVKKVDKTQDKVFILVQVCRVHFDEKDRNTFLHVKKAVLGGISLNSAEYRSSDSQPHMEAFSVFKHIARISRGEVCVSFTTALYSQYNATAVCDVSIVKKDGLQIKNSLELFRCLSAKSWEDRAIVFRQIEQIGEKSIKVLAENGITSFEKLRRQDPLRIETLLNRRAPFGMEVLRSLAEFPQYIVTIKEISVESDGGKSPVQVDLQIRCGLAEDKDSGFKIRKQRGRSFNMTSILTLTSDMDLVDLRRIPTLALKTPKTFEVRVELGKPSQGVIVIAATETVAGVSVQETYKPDIMASEYPTLDTRPLSSVERDLIGLDDDPDFWNMDLDNSDGVQRECLTIGDQIMDTQSRPKSTAKEIRGRTLESNPRADGRIYAPPPPSKKRGQDSSASTARKVGPSSTSVTQKESKVLRELDKIHERTQIVDNLSIIPGKRLKTESQRPSKRKREHSLEHSISFTDVVDRNAHKIHTPPESLSDSDELPEVILSTEKIPQLNNRERTKVSPKPFQGSSSNFKKYNHGGHEQKMKLSTGCVSDTSYQDKDVDRTCQKRADDSLFLASSDSEGSIEIISRSVSPATIHRNTDATPKEEKCDATYEVATAVIEEKSKRNEMPLLVQVEGADESLEQDDFAELDNWLQSGTVDIV</sequence>
<feature type="compositionally biased region" description="Basic and acidic residues" evidence="11">
    <location>
        <begin position="768"/>
        <end position="785"/>
    </location>
</feature>
<dbReference type="SUPFAM" id="SSF158702">
    <property type="entry name" value="Sec63 N-terminal domain-like"/>
    <property type="match status" value="1"/>
</dbReference>
<keyword evidence="3" id="KW-0378">Hydrolase</keyword>
<evidence type="ECO:0000256" key="7">
    <source>
        <dbReference type="ARBA" id="ARBA00023254"/>
    </source>
</evidence>
<feature type="transmembrane region" description="Helical" evidence="12">
    <location>
        <begin position="175"/>
        <end position="197"/>
    </location>
</feature>
<organism evidence="14">
    <name type="scientific">Psilocybe cubensis</name>
    <name type="common">Psychedelic mushroom</name>
    <name type="synonym">Stropharia cubensis</name>
    <dbReference type="NCBI Taxonomy" id="181762"/>
    <lineage>
        <taxon>Eukaryota</taxon>
        <taxon>Fungi</taxon>
        <taxon>Dikarya</taxon>
        <taxon>Basidiomycota</taxon>
        <taxon>Agaricomycotina</taxon>
        <taxon>Agaricomycetes</taxon>
        <taxon>Agaricomycetidae</taxon>
        <taxon>Agaricales</taxon>
        <taxon>Agaricineae</taxon>
        <taxon>Strophariaceae</taxon>
        <taxon>Psilocybe</taxon>
    </lineage>
</organism>
<evidence type="ECO:0000313" key="14">
    <source>
        <dbReference type="EMBL" id="KAG5171375.1"/>
    </source>
</evidence>
<evidence type="ECO:0000259" key="13">
    <source>
        <dbReference type="PROSITE" id="PS51194"/>
    </source>
</evidence>
<evidence type="ECO:0000256" key="6">
    <source>
        <dbReference type="ARBA" id="ARBA00023235"/>
    </source>
</evidence>
<dbReference type="CDD" id="cd18795">
    <property type="entry name" value="SF2_C_Ski2"/>
    <property type="match status" value="1"/>
</dbReference>
<dbReference type="SMART" id="SM00490">
    <property type="entry name" value="HELICc"/>
    <property type="match status" value="1"/>
</dbReference>
<feature type="domain" description="Helicase C-terminal" evidence="13">
    <location>
        <begin position="72"/>
        <end position="271"/>
    </location>
</feature>
<comment type="catalytic activity">
    <reaction evidence="10">
        <text>ATP + H2O = ADP + phosphate + H(+)</text>
        <dbReference type="Rhea" id="RHEA:13065"/>
        <dbReference type="ChEBI" id="CHEBI:15377"/>
        <dbReference type="ChEBI" id="CHEBI:15378"/>
        <dbReference type="ChEBI" id="CHEBI:30616"/>
        <dbReference type="ChEBI" id="CHEBI:43474"/>
        <dbReference type="ChEBI" id="CHEBI:456216"/>
        <dbReference type="EC" id="5.6.2.4"/>
    </reaction>
</comment>
<keyword evidence="12" id="KW-1133">Transmembrane helix</keyword>
<dbReference type="PROSITE" id="PS51194">
    <property type="entry name" value="HELICASE_CTER"/>
    <property type="match status" value="1"/>
</dbReference>
<evidence type="ECO:0000256" key="12">
    <source>
        <dbReference type="SAM" id="Phobius"/>
    </source>
</evidence>
<evidence type="ECO:0000256" key="5">
    <source>
        <dbReference type="ARBA" id="ARBA00022840"/>
    </source>
</evidence>
<accession>A0A8H7Y574</accession>
<keyword evidence="5" id="KW-0067">ATP-binding</keyword>
<evidence type="ECO:0000256" key="8">
    <source>
        <dbReference type="ARBA" id="ARBA00034617"/>
    </source>
</evidence>
<dbReference type="InterPro" id="IPR027417">
    <property type="entry name" value="P-loop_NTPase"/>
</dbReference>
<dbReference type="GO" id="GO:0016787">
    <property type="term" value="F:hydrolase activity"/>
    <property type="evidence" value="ECO:0007669"/>
    <property type="project" value="UniProtKB-KW"/>
</dbReference>
<keyword evidence="6" id="KW-0413">Isomerase</keyword>
<keyword evidence="12" id="KW-0812">Transmembrane</keyword>
<dbReference type="Pfam" id="PF02889">
    <property type="entry name" value="Sec63"/>
    <property type="match status" value="1"/>
</dbReference>
<name>A0A8H7Y574_PSICU</name>
<feature type="compositionally biased region" description="Polar residues" evidence="11">
    <location>
        <begin position="800"/>
        <end position="818"/>
    </location>
</feature>
<dbReference type="Gene3D" id="3.40.50.300">
    <property type="entry name" value="P-loop containing nucleotide triphosphate hydrolases"/>
    <property type="match status" value="2"/>
</dbReference>
<evidence type="ECO:0000256" key="9">
    <source>
        <dbReference type="ARBA" id="ARBA00034808"/>
    </source>
</evidence>
<dbReference type="InterPro" id="IPR036388">
    <property type="entry name" value="WH-like_DNA-bd_sf"/>
</dbReference>
<dbReference type="SUPFAM" id="SSF52540">
    <property type="entry name" value="P-loop containing nucleoside triphosphate hydrolases"/>
    <property type="match status" value="1"/>
</dbReference>
<comment type="caution">
    <text evidence="14">The sequence shown here is derived from an EMBL/GenBank/DDBJ whole genome shotgun (WGS) entry which is preliminary data.</text>
</comment>
<dbReference type="Gene3D" id="1.10.10.10">
    <property type="entry name" value="Winged helix-like DNA-binding domain superfamily/Winged helix DNA-binding domain"/>
    <property type="match status" value="1"/>
</dbReference>
<dbReference type="GO" id="GO:0043138">
    <property type="term" value="F:3'-5' DNA helicase activity"/>
    <property type="evidence" value="ECO:0007669"/>
    <property type="project" value="UniProtKB-EC"/>
</dbReference>
<gene>
    <name evidence="14" type="ORF">JR316_003460</name>
</gene>
<dbReference type="AlphaFoldDB" id="A0A8H7Y574"/>
<evidence type="ECO:0000256" key="2">
    <source>
        <dbReference type="ARBA" id="ARBA00022741"/>
    </source>
</evidence>
<dbReference type="EMBL" id="JAFIQS010000003">
    <property type="protein sequence ID" value="KAG5171375.1"/>
    <property type="molecule type" value="Genomic_DNA"/>
</dbReference>
<protein>
    <recommendedName>
        <fullName evidence="9">DNA 3'-5' helicase</fullName>
        <ecNumber evidence="9">5.6.2.4</ecNumber>
    </recommendedName>
</protein>
<keyword evidence="12" id="KW-0472">Membrane</keyword>
<dbReference type="GO" id="GO:0051321">
    <property type="term" value="P:meiotic cell cycle"/>
    <property type="evidence" value="ECO:0007669"/>
    <property type="project" value="UniProtKB-KW"/>
</dbReference>
<keyword evidence="4" id="KW-0347">Helicase</keyword>
<keyword evidence="7" id="KW-0469">Meiosis</keyword>
<dbReference type="Pfam" id="PF23445">
    <property type="entry name" value="WHD_SNRNP200"/>
    <property type="match status" value="1"/>
</dbReference>
<dbReference type="PANTHER" id="PTHR47835">
    <property type="entry name" value="HFM1, ATP DEPENDENT DNA HELICASE HOMOLOG"/>
    <property type="match status" value="1"/>
</dbReference>